<gene>
    <name evidence="5" type="ORF">TCNE_LOCUS12035</name>
</gene>
<evidence type="ECO:0000256" key="4">
    <source>
        <dbReference type="SAM" id="MobiDB-lite"/>
    </source>
</evidence>
<dbReference type="WBParaSite" id="TCNE_0001203501-mRNA-1">
    <property type="protein sequence ID" value="TCNE_0001203501-mRNA-1"/>
    <property type="gene ID" value="TCNE_0001203501"/>
</dbReference>
<dbReference type="SUPFAM" id="SSF50969">
    <property type="entry name" value="YVTN repeat-like/Quinoprotein amine dehydrogenase"/>
    <property type="match status" value="1"/>
</dbReference>
<protein>
    <recommendedName>
        <fullName evidence="1">WD repeat-containing protein 89</fullName>
    </recommendedName>
</protein>
<evidence type="ECO:0000313" key="6">
    <source>
        <dbReference type="Proteomes" id="UP000050794"/>
    </source>
</evidence>
<reference evidence="5 6" key="2">
    <citation type="submission" date="2018-11" db="EMBL/GenBank/DDBJ databases">
        <authorList>
            <consortium name="Pathogen Informatics"/>
        </authorList>
    </citation>
    <scope>NUCLEOTIDE SEQUENCE [LARGE SCALE GENOMIC DNA]</scope>
</reference>
<dbReference type="InterPro" id="IPR011044">
    <property type="entry name" value="Quino_amine_DH_bsu"/>
</dbReference>
<dbReference type="Pfam" id="PF00400">
    <property type="entry name" value="WD40"/>
    <property type="match status" value="1"/>
</dbReference>
<dbReference type="InterPro" id="IPR039328">
    <property type="entry name" value="WDR89"/>
</dbReference>
<evidence type="ECO:0000256" key="2">
    <source>
        <dbReference type="ARBA" id="ARBA00022574"/>
    </source>
</evidence>
<dbReference type="InterPro" id="IPR001680">
    <property type="entry name" value="WD40_rpt"/>
</dbReference>
<dbReference type="SMART" id="SM00320">
    <property type="entry name" value="WD40"/>
    <property type="match status" value="2"/>
</dbReference>
<evidence type="ECO:0000256" key="1">
    <source>
        <dbReference type="ARBA" id="ARBA00021125"/>
    </source>
</evidence>
<dbReference type="PANTHER" id="PTHR22889">
    <property type="entry name" value="WD REPEAT-CONTAINING PROTEIN 89"/>
    <property type="match status" value="1"/>
</dbReference>
<sequence length="393" mass="42906">MSSDTLFSWSPLETAESWYVSDVCICGVKQVIGSLSDGVSATVVSVDINSGKKTAEWKQIPTAVVSLGAFATSPVLFAFDKEGSIWQLDIRSNGTHPTSSSALSCRRPGDVAHAGAISSDGHSLAVAMTMANETTKKKNKKSNAVGDQASSSDDESVEPLTYSVQLWDVRNIVSPLHSYSRSHSDDVQYVHICIGELGRNFQAVSFSFDQPSLLISGGADGLVNIFDSRIPNEDDALQSTCQMDSSINRVGFLSSNRAYAVTDDNCYSILKLNSPDDVDVLFRKKYACDGRFLVDILDCDRDECFYLLESTGEGKATVCAISNDGSKVHTVKELEEHKDLIRCARYDVNQRLIVTGADDCRICGSELLPPVVDVFVAKGKPKDKLRRRKPYVR</sequence>
<name>A0A183UU65_TOXCA</name>
<keyword evidence="2" id="KW-0853">WD repeat</keyword>
<reference evidence="7" key="1">
    <citation type="submission" date="2016-06" db="UniProtKB">
        <authorList>
            <consortium name="WormBaseParasite"/>
        </authorList>
    </citation>
    <scope>IDENTIFICATION</scope>
</reference>
<evidence type="ECO:0000313" key="5">
    <source>
        <dbReference type="EMBL" id="VDM43356.1"/>
    </source>
</evidence>
<keyword evidence="6" id="KW-1185">Reference proteome</keyword>
<dbReference type="InterPro" id="IPR036322">
    <property type="entry name" value="WD40_repeat_dom_sf"/>
</dbReference>
<dbReference type="SUPFAM" id="SSF50978">
    <property type="entry name" value="WD40 repeat-like"/>
    <property type="match status" value="1"/>
</dbReference>
<evidence type="ECO:0000313" key="7">
    <source>
        <dbReference type="WBParaSite" id="TCNE_0001203501-mRNA-1"/>
    </source>
</evidence>
<dbReference type="Gene3D" id="2.130.10.10">
    <property type="entry name" value="YVTN repeat-like/Quinoprotein amine dehydrogenase"/>
    <property type="match status" value="2"/>
</dbReference>
<evidence type="ECO:0000256" key="3">
    <source>
        <dbReference type="ARBA" id="ARBA00022737"/>
    </source>
</evidence>
<feature type="region of interest" description="Disordered" evidence="4">
    <location>
        <begin position="135"/>
        <end position="156"/>
    </location>
</feature>
<keyword evidence="3" id="KW-0677">Repeat</keyword>
<accession>A0A183UU65</accession>
<organism evidence="6 7">
    <name type="scientific">Toxocara canis</name>
    <name type="common">Canine roundworm</name>
    <dbReference type="NCBI Taxonomy" id="6265"/>
    <lineage>
        <taxon>Eukaryota</taxon>
        <taxon>Metazoa</taxon>
        <taxon>Ecdysozoa</taxon>
        <taxon>Nematoda</taxon>
        <taxon>Chromadorea</taxon>
        <taxon>Rhabditida</taxon>
        <taxon>Spirurina</taxon>
        <taxon>Ascaridomorpha</taxon>
        <taxon>Ascaridoidea</taxon>
        <taxon>Toxocaridae</taxon>
        <taxon>Toxocara</taxon>
    </lineage>
</organism>
<dbReference type="AlphaFoldDB" id="A0A183UU65"/>
<proteinExistence type="predicted"/>
<dbReference type="EMBL" id="UYWY01021088">
    <property type="protein sequence ID" value="VDM43356.1"/>
    <property type="molecule type" value="Genomic_DNA"/>
</dbReference>
<dbReference type="InterPro" id="IPR015943">
    <property type="entry name" value="WD40/YVTN_repeat-like_dom_sf"/>
</dbReference>
<dbReference type="PANTHER" id="PTHR22889:SF0">
    <property type="entry name" value="WD REPEAT-CONTAINING PROTEIN 89"/>
    <property type="match status" value="1"/>
</dbReference>
<dbReference type="Proteomes" id="UP000050794">
    <property type="component" value="Unassembled WGS sequence"/>
</dbReference>